<dbReference type="Proteomes" id="UP001373159">
    <property type="component" value="Unassembled WGS sequence"/>
</dbReference>
<gene>
    <name evidence="2" type="ORF">V8P97_03030</name>
</gene>
<keyword evidence="3" id="KW-1185">Reference proteome</keyword>
<dbReference type="Pfam" id="PF11228">
    <property type="entry name" value="DUF3027"/>
    <property type="match status" value="1"/>
</dbReference>
<feature type="region of interest" description="Disordered" evidence="1">
    <location>
        <begin position="103"/>
        <end position="204"/>
    </location>
</feature>
<proteinExistence type="predicted"/>
<protein>
    <submittedName>
        <fullName evidence="2">DUF3027 domain-containing protein</fullName>
    </submittedName>
</protein>
<feature type="compositionally biased region" description="Basic and acidic residues" evidence="1">
    <location>
        <begin position="167"/>
        <end position="176"/>
    </location>
</feature>
<dbReference type="RefSeq" id="WP_340468964.1">
    <property type="nucleotide sequence ID" value="NZ_JBANBB010000001.1"/>
</dbReference>
<evidence type="ECO:0000313" key="2">
    <source>
        <dbReference type="EMBL" id="MEK0306444.1"/>
    </source>
</evidence>
<feature type="compositionally biased region" description="Gly residues" evidence="1">
    <location>
        <begin position="153"/>
        <end position="162"/>
    </location>
</feature>
<dbReference type="InterPro" id="IPR021391">
    <property type="entry name" value="DUF3027"/>
</dbReference>
<reference evidence="2 3" key="1">
    <citation type="submission" date="2024-02" db="EMBL/GenBank/DDBJ databases">
        <title>Bifidobacterium honeyensis sp. nov., isolated from the comb honey.</title>
        <authorList>
            <person name="Liu W."/>
            <person name="Li Y."/>
        </authorList>
    </citation>
    <scope>NUCLEOTIDE SEQUENCE [LARGE SCALE GENOMIC DNA]</scope>
    <source>
        <strain evidence="2 3">IMAU50988</strain>
    </source>
</reference>
<sequence length="374" mass="40491">MALQDVDPEDLARNVVLSVADKASQVGDLISGKELGDGVFEYRFTSHITGYEGWQWSVTLYHDLEGEQWTVDESSLVPGEGALMPPAWIPWKDRLLPSDFSVTDAMGTEPGDPRLEDGFGHRTDRGQATRTADGIVNPGLPSDAGDEGAETDQGGGADGQAGGAVFTDKDADRTEDGETPAEGAEGGQSAEDGQTPETSDEDLEEAVETFRLSRRHVLSAEGRAEAAKRWYEGQHGPRSLSTRTADGHTCDTCGFMIPLQGELGTMFGVCANRWSPDDGRVVSLDHGCGEHSEIEPPEEPSLWVQSKPAYDDLHIDVVKQKPREESPEVELIEELAGGEDETGAKTAQEDSSDEEGETMTVRTRSRRRSSRTGR</sequence>
<feature type="region of interest" description="Disordered" evidence="1">
    <location>
        <begin position="319"/>
        <end position="374"/>
    </location>
</feature>
<comment type="caution">
    <text evidence="2">The sequence shown here is derived from an EMBL/GenBank/DDBJ whole genome shotgun (WGS) entry which is preliminary data.</text>
</comment>
<evidence type="ECO:0000313" key="3">
    <source>
        <dbReference type="Proteomes" id="UP001373159"/>
    </source>
</evidence>
<organism evidence="2 3">
    <name type="scientific">Bifidobacterium favimelis</name>
    <dbReference type="NCBI Taxonomy" id="3122979"/>
    <lineage>
        <taxon>Bacteria</taxon>
        <taxon>Bacillati</taxon>
        <taxon>Actinomycetota</taxon>
        <taxon>Actinomycetes</taxon>
        <taxon>Bifidobacteriales</taxon>
        <taxon>Bifidobacteriaceae</taxon>
        <taxon>Bifidobacterium</taxon>
    </lineage>
</organism>
<accession>A0ABU8ZPC4</accession>
<name>A0ABU8ZPC4_9BIFI</name>
<feature type="compositionally biased region" description="Acidic residues" evidence="1">
    <location>
        <begin position="327"/>
        <end position="341"/>
    </location>
</feature>
<evidence type="ECO:0000256" key="1">
    <source>
        <dbReference type="SAM" id="MobiDB-lite"/>
    </source>
</evidence>
<feature type="compositionally biased region" description="Basic and acidic residues" evidence="1">
    <location>
        <begin position="111"/>
        <end position="127"/>
    </location>
</feature>
<dbReference type="EMBL" id="JBANBB010000001">
    <property type="protein sequence ID" value="MEK0306444.1"/>
    <property type="molecule type" value="Genomic_DNA"/>
</dbReference>
<feature type="compositionally biased region" description="Basic residues" evidence="1">
    <location>
        <begin position="363"/>
        <end position="374"/>
    </location>
</feature>